<dbReference type="InterPro" id="IPR024997">
    <property type="entry name" value="DUF3892"/>
</dbReference>
<accession>A0A7V8CDQ4</accession>
<evidence type="ECO:0000313" key="1">
    <source>
        <dbReference type="EMBL" id="KAB7632175.1"/>
    </source>
</evidence>
<proteinExistence type="predicted"/>
<protein>
    <submittedName>
        <fullName evidence="1">DUF3892 domain-containing protein</fullName>
    </submittedName>
</protein>
<name>A0A7V8CDQ4_9GAMM</name>
<dbReference type="Proteomes" id="UP000449004">
    <property type="component" value="Unassembled WGS sequence"/>
</dbReference>
<gene>
    <name evidence="1" type="ORF">F9K92_02825</name>
</gene>
<dbReference type="RefSeq" id="WP_152151115.1">
    <property type="nucleotide sequence ID" value="NZ_WELC01000003.1"/>
</dbReference>
<organism evidence="1 2">
    <name type="scientific">Stenotrophomonas rhizophila</name>
    <dbReference type="NCBI Taxonomy" id="216778"/>
    <lineage>
        <taxon>Bacteria</taxon>
        <taxon>Pseudomonadati</taxon>
        <taxon>Pseudomonadota</taxon>
        <taxon>Gammaproteobacteria</taxon>
        <taxon>Lysobacterales</taxon>
        <taxon>Lysobacteraceae</taxon>
        <taxon>Stenotrophomonas</taxon>
    </lineage>
</organism>
<dbReference type="AlphaFoldDB" id="A0A7V8CDQ4"/>
<dbReference type="Pfam" id="PF13031">
    <property type="entry name" value="DUF3892"/>
    <property type="match status" value="1"/>
</dbReference>
<evidence type="ECO:0000313" key="2">
    <source>
        <dbReference type="Proteomes" id="UP000449004"/>
    </source>
</evidence>
<comment type="caution">
    <text evidence="1">The sequence shown here is derived from an EMBL/GenBank/DDBJ whole genome shotgun (WGS) entry which is preliminary data.</text>
</comment>
<reference evidence="1 2" key="1">
    <citation type="submission" date="2019-10" db="EMBL/GenBank/DDBJ databases">
        <title>Halotolerant bacteria associated to Saharan-endemic halophytes Stipa tenacissima L. and Atriplex halimus L mitigate salt stress and promote growth of tomato plants.</title>
        <authorList>
            <person name="Dif G."/>
        </authorList>
    </citation>
    <scope>NUCLEOTIDE SEQUENCE [LARGE SCALE GENOMIC DNA]</scope>
    <source>
        <strain evidence="1 2">IS26</strain>
    </source>
</reference>
<dbReference type="EMBL" id="WELC01000003">
    <property type="protein sequence ID" value="KAB7632175.1"/>
    <property type="molecule type" value="Genomic_DNA"/>
</dbReference>
<sequence length="103" mass="11662">MAHPDFYVSAVQYNSDGSHIAKLRVHRVDKTNGTFKEGSYSDVTRPQVIESVEKNVTFTTIVRKPDGGWRLGAALEIMSVKTDYLKTVRDESTRDNLEKLPTF</sequence>